<accession>A0A918L2V0</accession>
<keyword evidence="3" id="KW-1003">Cell membrane</keyword>
<sequence>MLFGPCPFRRPPHPRATPPASGHPGTPGAGDPRPAPGRTATHPVPAKPRPAFSRASKKKGRSVSDNATAGLCRMNIRTSGRSVDLAVPSDVPIADLLPVVIGYAGDELEESGLEHGGWVLQRLGGAPLDLESTAQALGLRDGDTLYLRPRVETLPEAHFDDLVDGMAGTLRERPHQWSQDATRWLLRTLLVCSVAAALVILVLPGAPVALRAAAAATVGLLLLAGAAAASRAMADNGTATALAVMAGPCLGAAGWLLPVLGAQDGSGAAATGSRLLSAAAASAAGAGLALIVISGPARFFLASAVVAVAAWLAGLLMALADLPAPHAAALVAVVATLLGAAVPGVSFWLAGLRMPPLPTNAEELQQGIDPEPGERLVTRTVRAEGWMTALYGAVGVICAGALTALGREHDTPARVTTAVLALLLTLHSRGIGNALQRVAVLLPGLWGAAVLVVSLAAGSGAGKRLLLVVLLSGLAAALAVLCWALPGRRLVPHWGRAAELLHSAAAIALLPLVLWVLGVYGRMRGVLG</sequence>
<feature type="domain" description="EccD-like transmembrane" evidence="9">
    <location>
        <begin position="182"/>
        <end position="526"/>
    </location>
</feature>
<dbReference type="PIRSF" id="PIRSF017804">
    <property type="entry name" value="Secretion_EccD1"/>
    <property type="match status" value="1"/>
</dbReference>
<feature type="transmembrane region" description="Helical" evidence="8">
    <location>
        <begin position="326"/>
        <end position="350"/>
    </location>
</feature>
<feature type="transmembrane region" description="Helical" evidence="8">
    <location>
        <begin position="184"/>
        <end position="203"/>
    </location>
</feature>
<evidence type="ECO:0000256" key="6">
    <source>
        <dbReference type="ARBA" id="ARBA00023136"/>
    </source>
</evidence>
<dbReference type="EMBL" id="BMTL01000008">
    <property type="protein sequence ID" value="GGR83590.1"/>
    <property type="molecule type" value="Genomic_DNA"/>
</dbReference>
<comment type="similarity">
    <text evidence="2">Belongs to the EccD/Snm4 family.</text>
</comment>
<evidence type="ECO:0000256" key="5">
    <source>
        <dbReference type="ARBA" id="ARBA00022989"/>
    </source>
</evidence>
<dbReference type="Gene3D" id="3.10.20.90">
    <property type="entry name" value="Phosphatidylinositol 3-kinase Catalytic Subunit, Chain A, domain 1"/>
    <property type="match status" value="1"/>
</dbReference>
<dbReference type="NCBIfam" id="TIGR03920">
    <property type="entry name" value="T7SS_EccD"/>
    <property type="match status" value="1"/>
</dbReference>
<dbReference type="Pfam" id="PF19053">
    <property type="entry name" value="EccD"/>
    <property type="match status" value="1"/>
</dbReference>
<feature type="transmembrane region" description="Helical" evidence="8">
    <location>
        <begin position="465"/>
        <end position="485"/>
    </location>
</feature>
<proteinExistence type="inferred from homology"/>
<feature type="transmembrane region" description="Helical" evidence="8">
    <location>
        <begin position="438"/>
        <end position="459"/>
    </location>
</feature>
<reference evidence="10" key="2">
    <citation type="submission" date="2020-09" db="EMBL/GenBank/DDBJ databases">
        <authorList>
            <person name="Sun Q."/>
            <person name="Ohkuma M."/>
        </authorList>
    </citation>
    <scope>NUCLEOTIDE SEQUENCE</scope>
    <source>
        <strain evidence="10">JCM 4386</strain>
    </source>
</reference>
<dbReference type="InterPro" id="IPR024962">
    <property type="entry name" value="YukD-like"/>
</dbReference>
<name>A0A918L2V0_9ACTN</name>
<evidence type="ECO:0000256" key="2">
    <source>
        <dbReference type="ARBA" id="ARBA00006162"/>
    </source>
</evidence>
<feature type="transmembrane region" description="Helical" evidence="8">
    <location>
        <begin position="497"/>
        <end position="520"/>
    </location>
</feature>
<dbReference type="GO" id="GO:0005886">
    <property type="term" value="C:plasma membrane"/>
    <property type="evidence" value="ECO:0007669"/>
    <property type="project" value="UniProtKB-SubCell"/>
</dbReference>
<evidence type="ECO:0000259" key="9">
    <source>
        <dbReference type="Pfam" id="PF19053"/>
    </source>
</evidence>
<protein>
    <submittedName>
        <fullName evidence="10">Type VII secretion integral membrane protein EccD</fullName>
    </submittedName>
</protein>
<feature type="transmembrane region" description="Helical" evidence="8">
    <location>
        <begin position="275"/>
        <end position="293"/>
    </location>
</feature>
<keyword evidence="11" id="KW-1185">Reference proteome</keyword>
<evidence type="ECO:0000256" key="4">
    <source>
        <dbReference type="ARBA" id="ARBA00022692"/>
    </source>
</evidence>
<feature type="transmembrane region" description="Helical" evidence="8">
    <location>
        <begin position="209"/>
        <end position="229"/>
    </location>
</feature>
<evidence type="ECO:0000313" key="11">
    <source>
        <dbReference type="Proteomes" id="UP000606194"/>
    </source>
</evidence>
<keyword evidence="6 8" id="KW-0472">Membrane</keyword>
<dbReference type="Proteomes" id="UP000606194">
    <property type="component" value="Unassembled WGS sequence"/>
</dbReference>
<evidence type="ECO:0000256" key="7">
    <source>
        <dbReference type="SAM" id="MobiDB-lite"/>
    </source>
</evidence>
<dbReference type="InterPro" id="IPR044049">
    <property type="entry name" value="EccD_transm"/>
</dbReference>
<evidence type="ECO:0000256" key="3">
    <source>
        <dbReference type="ARBA" id="ARBA00022475"/>
    </source>
</evidence>
<feature type="transmembrane region" description="Helical" evidence="8">
    <location>
        <begin position="385"/>
        <end position="405"/>
    </location>
</feature>
<comment type="subcellular location">
    <subcellularLocation>
        <location evidence="1">Cell membrane</location>
        <topology evidence="1">Multi-pass membrane protein</topology>
    </subcellularLocation>
</comment>
<dbReference type="Pfam" id="PF08817">
    <property type="entry name" value="YukD"/>
    <property type="match status" value="1"/>
</dbReference>
<feature type="transmembrane region" description="Helical" evidence="8">
    <location>
        <begin position="241"/>
        <end position="263"/>
    </location>
</feature>
<evidence type="ECO:0000256" key="8">
    <source>
        <dbReference type="SAM" id="Phobius"/>
    </source>
</evidence>
<feature type="compositionally biased region" description="Low complexity" evidence="7">
    <location>
        <begin position="24"/>
        <end position="40"/>
    </location>
</feature>
<reference evidence="10" key="1">
    <citation type="journal article" date="2014" name="Int. J. Syst. Evol. Microbiol.">
        <title>Complete genome sequence of Corynebacterium casei LMG S-19264T (=DSM 44701T), isolated from a smear-ripened cheese.</title>
        <authorList>
            <consortium name="US DOE Joint Genome Institute (JGI-PGF)"/>
            <person name="Walter F."/>
            <person name="Albersmeier A."/>
            <person name="Kalinowski J."/>
            <person name="Ruckert C."/>
        </authorList>
    </citation>
    <scope>NUCLEOTIDE SEQUENCE</scope>
    <source>
        <strain evidence="10">JCM 4386</strain>
    </source>
</reference>
<feature type="region of interest" description="Disordered" evidence="7">
    <location>
        <begin position="1"/>
        <end position="66"/>
    </location>
</feature>
<keyword evidence="5 8" id="KW-1133">Transmembrane helix</keyword>
<feature type="transmembrane region" description="Helical" evidence="8">
    <location>
        <begin position="300"/>
        <end position="320"/>
    </location>
</feature>
<dbReference type="AlphaFoldDB" id="A0A918L2V0"/>
<organism evidence="10 11">
    <name type="scientific">Streptomyces humidus</name>
    <dbReference type="NCBI Taxonomy" id="52259"/>
    <lineage>
        <taxon>Bacteria</taxon>
        <taxon>Bacillati</taxon>
        <taxon>Actinomycetota</taxon>
        <taxon>Actinomycetes</taxon>
        <taxon>Kitasatosporales</taxon>
        <taxon>Streptomycetaceae</taxon>
        <taxon>Streptomyces</taxon>
    </lineage>
</organism>
<comment type="caution">
    <text evidence="10">The sequence shown here is derived from an EMBL/GenBank/DDBJ whole genome shotgun (WGS) entry which is preliminary data.</text>
</comment>
<gene>
    <name evidence="10" type="ORF">GCM10010269_23390</name>
</gene>
<dbReference type="InterPro" id="IPR006707">
    <property type="entry name" value="T7SS_EccD"/>
</dbReference>
<evidence type="ECO:0000313" key="10">
    <source>
        <dbReference type="EMBL" id="GGR83590.1"/>
    </source>
</evidence>
<keyword evidence="4 8" id="KW-0812">Transmembrane</keyword>
<evidence type="ECO:0000256" key="1">
    <source>
        <dbReference type="ARBA" id="ARBA00004651"/>
    </source>
</evidence>